<reference evidence="18 19" key="1">
    <citation type="journal article" date="2017" name="Int. J. Syst. Evol. Microbiol.">
        <title>Bacillus mangrovi sp. nov., isolated from a sediment sample from a mangrove forest.</title>
        <authorList>
            <person name="Gupta V."/>
            <person name="Singh P.K."/>
            <person name="Korpole S."/>
            <person name="Tanuku N.R.S."/>
            <person name="Pinnaka A.K."/>
        </authorList>
    </citation>
    <scope>NUCLEOTIDE SEQUENCE [LARGE SCALE GENOMIC DNA]</scope>
    <source>
        <strain evidence="18 19">KCTC 33872</strain>
    </source>
</reference>
<feature type="binding site" evidence="14 15">
    <location>
        <position position="78"/>
    </location>
    <ligand>
        <name>a divalent metal cation</name>
        <dbReference type="ChEBI" id="CHEBI:60240"/>
    </ligand>
</feature>
<comment type="cofactor">
    <cofactor evidence="2">
        <name>Mg(2+)</name>
        <dbReference type="ChEBI" id="CHEBI:18420"/>
    </cofactor>
</comment>
<comment type="function">
    <text evidence="3 14 16">Endonuclease that specifically degrades the RNA of RNA-DNA hybrids.</text>
</comment>
<evidence type="ECO:0000256" key="16">
    <source>
        <dbReference type="RuleBase" id="RU003515"/>
    </source>
</evidence>
<evidence type="ECO:0000256" key="7">
    <source>
        <dbReference type="ARBA" id="ARBA00019179"/>
    </source>
</evidence>
<dbReference type="SUPFAM" id="SSF53098">
    <property type="entry name" value="Ribonuclease H-like"/>
    <property type="match status" value="1"/>
</dbReference>
<comment type="cofactor">
    <cofactor evidence="14 15">
        <name>Mn(2+)</name>
        <dbReference type="ChEBI" id="CHEBI:29035"/>
    </cofactor>
    <cofactor evidence="14 15">
        <name>Mg(2+)</name>
        <dbReference type="ChEBI" id="CHEBI:18420"/>
    </cofactor>
    <text evidence="14 15">Manganese or magnesium. Binds 1 divalent metal ion per monomer in the absence of substrate. May bind a second metal ion after substrate binding.</text>
</comment>
<evidence type="ECO:0000256" key="12">
    <source>
        <dbReference type="ARBA" id="ARBA00022801"/>
    </source>
</evidence>
<dbReference type="EC" id="3.1.26.4" evidence="6 14"/>
<keyword evidence="8 14" id="KW-0963">Cytoplasm</keyword>
<dbReference type="InterPro" id="IPR012337">
    <property type="entry name" value="RNaseH-like_sf"/>
</dbReference>
<comment type="similarity">
    <text evidence="5 14 16">Belongs to the RNase HII family.</text>
</comment>
<evidence type="ECO:0000256" key="4">
    <source>
        <dbReference type="ARBA" id="ARBA00004496"/>
    </source>
</evidence>
<dbReference type="Gene3D" id="3.30.420.10">
    <property type="entry name" value="Ribonuclease H-like superfamily/Ribonuclease H"/>
    <property type="match status" value="1"/>
</dbReference>
<dbReference type="CDD" id="cd07182">
    <property type="entry name" value="RNase_HII_bacteria_HII_like"/>
    <property type="match status" value="1"/>
</dbReference>
<gene>
    <name evidence="14" type="primary">rnhB</name>
    <name evidence="18" type="ORF">GKZ89_04830</name>
</gene>
<evidence type="ECO:0000256" key="3">
    <source>
        <dbReference type="ARBA" id="ARBA00004065"/>
    </source>
</evidence>
<dbReference type="GO" id="GO:0032299">
    <property type="term" value="C:ribonuclease H2 complex"/>
    <property type="evidence" value="ECO:0007669"/>
    <property type="project" value="TreeGrafter"/>
</dbReference>
<comment type="catalytic activity">
    <reaction evidence="1 14 15 16">
        <text>Endonucleolytic cleavage to 5'-phosphomonoester.</text>
        <dbReference type="EC" id="3.1.26.4"/>
    </reaction>
</comment>
<protein>
    <recommendedName>
        <fullName evidence="7 14">Ribonuclease HII</fullName>
        <shortName evidence="14">RNase HII</shortName>
        <ecNumber evidence="6 14">3.1.26.4</ecNumber>
    </recommendedName>
</protein>
<keyword evidence="13 14" id="KW-0464">Manganese</keyword>
<dbReference type="NCBIfam" id="NF000595">
    <property type="entry name" value="PRK00015.1-3"/>
    <property type="match status" value="1"/>
</dbReference>
<evidence type="ECO:0000313" key="18">
    <source>
        <dbReference type="EMBL" id="MTH52725.1"/>
    </source>
</evidence>
<evidence type="ECO:0000256" key="15">
    <source>
        <dbReference type="PROSITE-ProRule" id="PRU01319"/>
    </source>
</evidence>
<evidence type="ECO:0000256" key="11">
    <source>
        <dbReference type="ARBA" id="ARBA00022759"/>
    </source>
</evidence>
<dbReference type="RefSeq" id="WP_155111260.1">
    <property type="nucleotide sequence ID" value="NZ_WMIB01000002.1"/>
</dbReference>
<dbReference type="OrthoDB" id="9803420at2"/>
<dbReference type="PANTHER" id="PTHR10954">
    <property type="entry name" value="RIBONUCLEASE H2 SUBUNIT A"/>
    <property type="match status" value="1"/>
</dbReference>
<dbReference type="HAMAP" id="MF_00052_B">
    <property type="entry name" value="RNase_HII_B"/>
    <property type="match status" value="1"/>
</dbReference>
<proteinExistence type="inferred from homology"/>
<dbReference type="InterPro" id="IPR036397">
    <property type="entry name" value="RNaseH_sf"/>
</dbReference>
<dbReference type="PROSITE" id="PS51975">
    <property type="entry name" value="RNASE_H_2"/>
    <property type="match status" value="1"/>
</dbReference>
<dbReference type="GO" id="GO:0005737">
    <property type="term" value="C:cytoplasm"/>
    <property type="evidence" value="ECO:0007669"/>
    <property type="project" value="UniProtKB-SubCell"/>
</dbReference>
<evidence type="ECO:0000256" key="9">
    <source>
        <dbReference type="ARBA" id="ARBA00022722"/>
    </source>
</evidence>
<keyword evidence="11 14" id="KW-0255">Endonuclease</keyword>
<keyword evidence="10 14" id="KW-0479">Metal-binding</keyword>
<feature type="domain" description="RNase H type-2" evidence="17">
    <location>
        <begin position="71"/>
        <end position="257"/>
    </location>
</feature>
<comment type="caution">
    <text evidence="18">The sequence shown here is derived from an EMBL/GenBank/DDBJ whole genome shotgun (WGS) entry which is preliminary data.</text>
</comment>
<dbReference type="EMBL" id="WMIB01000002">
    <property type="protein sequence ID" value="MTH52725.1"/>
    <property type="molecule type" value="Genomic_DNA"/>
</dbReference>
<dbReference type="GO" id="GO:0004523">
    <property type="term" value="F:RNA-DNA hybrid ribonuclease activity"/>
    <property type="evidence" value="ECO:0007669"/>
    <property type="project" value="UniProtKB-UniRule"/>
</dbReference>
<evidence type="ECO:0000256" key="5">
    <source>
        <dbReference type="ARBA" id="ARBA00007383"/>
    </source>
</evidence>
<keyword evidence="19" id="KW-1185">Reference proteome</keyword>
<dbReference type="InterPro" id="IPR024567">
    <property type="entry name" value="RNase_HII/HIII_dom"/>
</dbReference>
<evidence type="ECO:0000256" key="1">
    <source>
        <dbReference type="ARBA" id="ARBA00000077"/>
    </source>
</evidence>
<organism evidence="18 19">
    <name type="scientific">Metabacillus mangrovi</name>
    <dbReference type="NCBI Taxonomy" id="1491830"/>
    <lineage>
        <taxon>Bacteria</taxon>
        <taxon>Bacillati</taxon>
        <taxon>Bacillota</taxon>
        <taxon>Bacilli</taxon>
        <taxon>Bacillales</taxon>
        <taxon>Bacillaceae</taxon>
        <taxon>Metabacillus</taxon>
    </lineage>
</organism>
<dbReference type="FunFam" id="3.30.420.10:FF:000006">
    <property type="entry name" value="Ribonuclease HII"/>
    <property type="match status" value="1"/>
</dbReference>
<dbReference type="GO" id="GO:0003723">
    <property type="term" value="F:RNA binding"/>
    <property type="evidence" value="ECO:0007669"/>
    <property type="project" value="UniProtKB-UniRule"/>
</dbReference>
<dbReference type="GO" id="GO:0043137">
    <property type="term" value="P:DNA replication, removal of RNA primer"/>
    <property type="evidence" value="ECO:0007669"/>
    <property type="project" value="TreeGrafter"/>
</dbReference>
<evidence type="ECO:0000313" key="19">
    <source>
        <dbReference type="Proteomes" id="UP000434639"/>
    </source>
</evidence>
<name>A0A7X2V3T9_9BACI</name>
<evidence type="ECO:0000256" key="2">
    <source>
        <dbReference type="ARBA" id="ARBA00001946"/>
    </source>
</evidence>
<dbReference type="InterPro" id="IPR022898">
    <property type="entry name" value="RNase_HII"/>
</dbReference>
<dbReference type="PANTHER" id="PTHR10954:SF18">
    <property type="entry name" value="RIBONUCLEASE HII"/>
    <property type="match status" value="1"/>
</dbReference>
<comment type="subcellular location">
    <subcellularLocation>
        <location evidence="4 14">Cytoplasm</location>
    </subcellularLocation>
</comment>
<evidence type="ECO:0000256" key="10">
    <source>
        <dbReference type="ARBA" id="ARBA00022723"/>
    </source>
</evidence>
<keyword evidence="9 14" id="KW-0540">Nuclease</keyword>
<dbReference type="InterPro" id="IPR001352">
    <property type="entry name" value="RNase_HII/HIII"/>
</dbReference>
<evidence type="ECO:0000256" key="13">
    <source>
        <dbReference type="ARBA" id="ARBA00023211"/>
    </source>
</evidence>
<dbReference type="Pfam" id="PF01351">
    <property type="entry name" value="RNase_HII"/>
    <property type="match status" value="1"/>
</dbReference>
<accession>A0A7X2V3T9</accession>
<dbReference type="GO" id="GO:0006298">
    <property type="term" value="P:mismatch repair"/>
    <property type="evidence" value="ECO:0007669"/>
    <property type="project" value="TreeGrafter"/>
</dbReference>
<feature type="binding site" evidence="14 15">
    <location>
        <position position="77"/>
    </location>
    <ligand>
        <name>a divalent metal cation</name>
        <dbReference type="ChEBI" id="CHEBI:60240"/>
    </ligand>
</feature>
<evidence type="ECO:0000256" key="6">
    <source>
        <dbReference type="ARBA" id="ARBA00012180"/>
    </source>
</evidence>
<dbReference type="AlphaFoldDB" id="A0A7X2V3T9"/>
<sequence length="257" mass="28625">MKRTVKEIEAILEQVSSKQDPLLEMFMADDRISVRRLAARHAGKLEKSQQLKKKFEELKVFETAALQKGHRWIAGIDEAGRGPLAGPVVAGAVVLPSDFYLEGLNDSKQLSESKRDAFYEIIVKEAAAVGTGVVEAGEIDRINIYQASRKAMKLAVESLPEAPDFLLIDAMEIETDIPQEKLIKGDARSISIAAASIVAKVTRDRMMREIAARHPEYGFDRNMGYGTEQHVSALKLYGATPFHRRTFSPVKENLRTE</sequence>
<evidence type="ECO:0000259" key="17">
    <source>
        <dbReference type="PROSITE" id="PS51975"/>
    </source>
</evidence>
<dbReference type="NCBIfam" id="NF000594">
    <property type="entry name" value="PRK00015.1-1"/>
    <property type="match status" value="1"/>
</dbReference>
<evidence type="ECO:0000256" key="14">
    <source>
        <dbReference type="HAMAP-Rule" id="MF_00052"/>
    </source>
</evidence>
<dbReference type="Proteomes" id="UP000434639">
    <property type="component" value="Unassembled WGS sequence"/>
</dbReference>
<keyword evidence="12 14" id="KW-0378">Hydrolase</keyword>
<feature type="binding site" evidence="14 15">
    <location>
        <position position="169"/>
    </location>
    <ligand>
        <name>a divalent metal cation</name>
        <dbReference type="ChEBI" id="CHEBI:60240"/>
    </ligand>
</feature>
<dbReference type="GO" id="GO:0030145">
    <property type="term" value="F:manganese ion binding"/>
    <property type="evidence" value="ECO:0007669"/>
    <property type="project" value="UniProtKB-UniRule"/>
</dbReference>
<evidence type="ECO:0000256" key="8">
    <source>
        <dbReference type="ARBA" id="ARBA00022490"/>
    </source>
</evidence>